<gene>
    <name evidence="4" type="ORF">SAMN06295879_0415</name>
</gene>
<evidence type="ECO:0000256" key="2">
    <source>
        <dbReference type="ARBA" id="ARBA00023315"/>
    </source>
</evidence>
<keyword evidence="1 4" id="KW-0808">Transferase</keyword>
<dbReference type="RefSeq" id="WP_161793780.1">
    <property type="nucleotide sequence ID" value="NZ_JYFC01000006.1"/>
</dbReference>
<organism evidence="4 5">
    <name type="scientific">Agreia bicolorata</name>
    <dbReference type="NCBI Taxonomy" id="110935"/>
    <lineage>
        <taxon>Bacteria</taxon>
        <taxon>Bacillati</taxon>
        <taxon>Actinomycetota</taxon>
        <taxon>Actinomycetes</taxon>
        <taxon>Micrococcales</taxon>
        <taxon>Microbacteriaceae</taxon>
        <taxon>Agreia</taxon>
    </lineage>
</organism>
<sequence length="172" mass="18798">MSWLRSNRRVTLTGNPNSISIRDGVTPDDIELCADIWVRAIEFRDGTVDAQEMAQRVRSAFDNPIVRFAVATAPRSGFALVDAGRSDPAEALLHYLAVDPDGVGSGVGTALLDDAVEQARLRGFERVTLEVRTTNARALALYTRKGFAPFGEEIPHAVTGLPMRSYRLALSR</sequence>
<dbReference type="InterPro" id="IPR050832">
    <property type="entry name" value="Bact_Acetyltransf"/>
</dbReference>
<keyword evidence="2" id="KW-0012">Acyltransferase</keyword>
<feature type="domain" description="N-acetyltransferase" evidence="3">
    <location>
        <begin position="19"/>
        <end position="168"/>
    </location>
</feature>
<dbReference type="Proteomes" id="UP000189735">
    <property type="component" value="Unassembled WGS sequence"/>
</dbReference>
<proteinExistence type="predicted"/>
<dbReference type="SUPFAM" id="SSF55729">
    <property type="entry name" value="Acyl-CoA N-acyltransferases (Nat)"/>
    <property type="match status" value="1"/>
</dbReference>
<dbReference type="InterPro" id="IPR016181">
    <property type="entry name" value="Acyl_CoA_acyltransferase"/>
</dbReference>
<dbReference type="Gene3D" id="3.40.630.30">
    <property type="match status" value="1"/>
</dbReference>
<accession>A0A1T4WXC0</accession>
<dbReference type="AlphaFoldDB" id="A0A1T4WXC0"/>
<dbReference type="PROSITE" id="PS51186">
    <property type="entry name" value="GNAT"/>
    <property type="match status" value="1"/>
</dbReference>
<dbReference type="CDD" id="cd04301">
    <property type="entry name" value="NAT_SF"/>
    <property type="match status" value="1"/>
</dbReference>
<reference evidence="5" key="1">
    <citation type="submission" date="2017-02" db="EMBL/GenBank/DDBJ databases">
        <authorList>
            <person name="Varghese N."/>
            <person name="Submissions S."/>
        </authorList>
    </citation>
    <scope>NUCLEOTIDE SEQUENCE [LARGE SCALE GENOMIC DNA]</scope>
    <source>
        <strain evidence="5">VKM Ac-2052</strain>
    </source>
</reference>
<evidence type="ECO:0000259" key="3">
    <source>
        <dbReference type="PROSITE" id="PS51186"/>
    </source>
</evidence>
<evidence type="ECO:0000256" key="1">
    <source>
        <dbReference type="ARBA" id="ARBA00022679"/>
    </source>
</evidence>
<protein>
    <submittedName>
        <fullName evidence="4">Acetyltransferase (GNAT) family protein</fullName>
    </submittedName>
</protein>
<dbReference type="Pfam" id="PF00583">
    <property type="entry name" value="Acetyltransf_1"/>
    <property type="match status" value="1"/>
</dbReference>
<dbReference type="PANTHER" id="PTHR43877:SF2">
    <property type="entry name" value="AMINOALKYLPHOSPHONATE N-ACETYLTRANSFERASE-RELATED"/>
    <property type="match status" value="1"/>
</dbReference>
<dbReference type="InterPro" id="IPR000182">
    <property type="entry name" value="GNAT_dom"/>
</dbReference>
<evidence type="ECO:0000313" key="5">
    <source>
        <dbReference type="Proteomes" id="UP000189735"/>
    </source>
</evidence>
<dbReference type="GO" id="GO:0016747">
    <property type="term" value="F:acyltransferase activity, transferring groups other than amino-acyl groups"/>
    <property type="evidence" value="ECO:0007669"/>
    <property type="project" value="InterPro"/>
</dbReference>
<evidence type="ECO:0000313" key="4">
    <source>
        <dbReference type="EMBL" id="SKA82000.1"/>
    </source>
</evidence>
<dbReference type="PANTHER" id="PTHR43877">
    <property type="entry name" value="AMINOALKYLPHOSPHONATE N-ACETYLTRANSFERASE-RELATED-RELATED"/>
    <property type="match status" value="1"/>
</dbReference>
<name>A0A1T4WXC0_9MICO</name>
<dbReference type="EMBL" id="FUYG01000001">
    <property type="protein sequence ID" value="SKA82000.1"/>
    <property type="molecule type" value="Genomic_DNA"/>
</dbReference>